<name>A0A8I1Y154_BRAEL</name>
<dbReference type="RefSeq" id="WP_172648715.1">
    <property type="nucleotide sequence ID" value="NZ_JAFICZ010000001.1"/>
</dbReference>
<dbReference type="AlphaFoldDB" id="A0A8I1Y154"/>
<evidence type="ECO:0000313" key="1">
    <source>
        <dbReference type="EMBL" id="MBP1291152.1"/>
    </source>
</evidence>
<dbReference type="Proteomes" id="UP000673383">
    <property type="component" value="Unassembled WGS sequence"/>
</dbReference>
<gene>
    <name evidence="1" type="ORF">JOH49_000905</name>
</gene>
<evidence type="ECO:0000313" key="2">
    <source>
        <dbReference type="Proteomes" id="UP000673383"/>
    </source>
</evidence>
<reference evidence="1" key="1">
    <citation type="submission" date="2021-02" db="EMBL/GenBank/DDBJ databases">
        <title>Genomic Encyclopedia of Type Strains, Phase IV (KMG-V): Genome sequencing to study the core and pangenomes of soil and plant-associated prokaryotes.</title>
        <authorList>
            <person name="Whitman W."/>
        </authorList>
    </citation>
    <scope>NUCLEOTIDE SEQUENCE</scope>
    <source>
        <strain evidence="1">USDA 406</strain>
    </source>
</reference>
<organism evidence="1 2">
    <name type="scientific">Bradyrhizobium elkanii</name>
    <dbReference type="NCBI Taxonomy" id="29448"/>
    <lineage>
        <taxon>Bacteria</taxon>
        <taxon>Pseudomonadati</taxon>
        <taxon>Pseudomonadota</taxon>
        <taxon>Alphaproteobacteria</taxon>
        <taxon>Hyphomicrobiales</taxon>
        <taxon>Nitrobacteraceae</taxon>
        <taxon>Bradyrhizobium</taxon>
    </lineage>
</organism>
<proteinExistence type="predicted"/>
<protein>
    <submittedName>
        <fullName evidence="1">Uncharacterized protein</fullName>
    </submittedName>
</protein>
<sequence length="50" mass="5393">MAITGTAISRATATRRERVGAVIGNGSDPGILERRQHLCAVSGLVFRDRR</sequence>
<comment type="caution">
    <text evidence="1">The sequence shown here is derived from an EMBL/GenBank/DDBJ whole genome shotgun (WGS) entry which is preliminary data.</text>
</comment>
<dbReference type="EMBL" id="JAFICZ010000001">
    <property type="protein sequence ID" value="MBP1291152.1"/>
    <property type="molecule type" value="Genomic_DNA"/>
</dbReference>
<accession>A0A8I1Y154</accession>